<feature type="transmembrane region" description="Helical" evidence="7">
    <location>
        <begin position="247"/>
        <end position="268"/>
    </location>
</feature>
<evidence type="ECO:0000256" key="5">
    <source>
        <dbReference type="ARBA" id="ARBA00022989"/>
    </source>
</evidence>
<feature type="transmembrane region" description="Helical" evidence="7">
    <location>
        <begin position="6"/>
        <end position="22"/>
    </location>
</feature>
<organism evidence="11 12">
    <name type="scientific">Lederbergia citrea</name>
    <dbReference type="NCBI Taxonomy" id="2833581"/>
    <lineage>
        <taxon>Bacteria</taxon>
        <taxon>Bacillati</taxon>
        <taxon>Bacillota</taxon>
        <taxon>Bacilli</taxon>
        <taxon>Bacillales</taxon>
        <taxon>Bacillaceae</taxon>
        <taxon>Lederbergia</taxon>
    </lineage>
</organism>
<evidence type="ECO:0000259" key="10">
    <source>
        <dbReference type="Pfam" id="PF07670"/>
    </source>
</evidence>
<evidence type="ECO:0000256" key="2">
    <source>
        <dbReference type="ARBA" id="ARBA00009033"/>
    </source>
</evidence>
<evidence type="ECO:0000256" key="7">
    <source>
        <dbReference type="SAM" id="Phobius"/>
    </source>
</evidence>
<comment type="caution">
    <text evidence="11">The sequence shown here is derived from an EMBL/GenBank/DDBJ whole genome shotgun (WGS) entry which is preliminary data.</text>
</comment>
<evidence type="ECO:0000259" key="9">
    <source>
        <dbReference type="Pfam" id="PF07662"/>
    </source>
</evidence>
<feature type="domain" description="Concentrative nucleoside transporter C-terminal" evidence="9">
    <location>
        <begin position="192"/>
        <end position="390"/>
    </location>
</feature>
<evidence type="ECO:0000256" key="1">
    <source>
        <dbReference type="ARBA" id="ARBA00004651"/>
    </source>
</evidence>
<dbReference type="InterPro" id="IPR011657">
    <property type="entry name" value="CNT_C_dom"/>
</dbReference>
<keyword evidence="5 7" id="KW-1133">Transmembrane helix</keyword>
<comment type="subcellular location">
    <subcellularLocation>
        <location evidence="1">Cell membrane</location>
        <topology evidence="1">Multi-pass membrane protein</topology>
    </subcellularLocation>
</comment>
<name>A0A942URV2_9BACI</name>
<evidence type="ECO:0000259" key="8">
    <source>
        <dbReference type="Pfam" id="PF01773"/>
    </source>
</evidence>
<evidence type="ECO:0000313" key="12">
    <source>
        <dbReference type="Proteomes" id="UP000676456"/>
    </source>
</evidence>
<feature type="transmembrane region" description="Helical" evidence="7">
    <location>
        <begin position="89"/>
        <end position="106"/>
    </location>
</feature>
<dbReference type="GO" id="GO:0005337">
    <property type="term" value="F:nucleoside transmembrane transporter activity"/>
    <property type="evidence" value="ECO:0007669"/>
    <property type="project" value="InterPro"/>
</dbReference>
<dbReference type="AlphaFoldDB" id="A0A942URV2"/>
<dbReference type="Proteomes" id="UP000676456">
    <property type="component" value="Unassembled WGS sequence"/>
</dbReference>
<dbReference type="Pfam" id="PF07670">
    <property type="entry name" value="Gate"/>
    <property type="match status" value="1"/>
</dbReference>
<feature type="domain" description="Concentrative nucleoside transporter N-terminal" evidence="8">
    <location>
        <begin position="9"/>
        <end position="80"/>
    </location>
</feature>
<feature type="transmembrane region" description="Helical" evidence="7">
    <location>
        <begin position="280"/>
        <end position="297"/>
    </location>
</feature>
<accession>A0A942URV2</accession>
<dbReference type="GO" id="GO:0005886">
    <property type="term" value="C:plasma membrane"/>
    <property type="evidence" value="ECO:0007669"/>
    <property type="project" value="UniProtKB-SubCell"/>
</dbReference>
<dbReference type="RefSeq" id="WP_213099533.1">
    <property type="nucleotide sequence ID" value="NZ_JAGYPH010000004.1"/>
</dbReference>
<dbReference type="EMBL" id="JAGYPN010000004">
    <property type="protein sequence ID" value="MBS4224477.1"/>
    <property type="molecule type" value="Genomic_DNA"/>
</dbReference>
<keyword evidence="4 7" id="KW-0812">Transmembrane</keyword>
<evidence type="ECO:0000313" key="11">
    <source>
        <dbReference type="EMBL" id="MBS4224477.1"/>
    </source>
</evidence>
<feature type="transmembrane region" description="Helical" evidence="7">
    <location>
        <begin position="165"/>
        <end position="185"/>
    </location>
</feature>
<evidence type="ECO:0000256" key="6">
    <source>
        <dbReference type="ARBA" id="ARBA00023136"/>
    </source>
</evidence>
<protein>
    <submittedName>
        <fullName evidence="11">NupC/NupG family nucleoside CNT transporter</fullName>
    </submittedName>
</protein>
<reference evidence="11 12" key="1">
    <citation type="submission" date="2021-05" db="EMBL/GenBank/DDBJ databases">
        <title>Novel Bacillus species.</title>
        <authorList>
            <person name="Liu G."/>
        </authorList>
    </citation>
    <scope>NUCLEOTIDE SEQUENCE [LARGE SCALE GENOMIC DNA]</scope>
    <source>
        <strain evidence="11 12">FJAT-49682</strain>
    </source>
</reference>
<dbReference type="GO" id="GO:0015293">
    <property type="term" value="F:symporter activity"/>
    <property type="evidence" value="ECO:0007669"/>
    <property type="project" value="TreeGrafter"/>
</dbReference>
<dbReference type="PANTHER" id="PTHR10590">
    <property type="entry name" value="SODIUM/NUCLEOSIDE COTRANSPORTER"/>
    <property type="match status" value="1"/>
</dbReference>
<sequence length="393" mass="42633">MNIVFYLTGLLLVFVVGYLCSYNRKNIRYKSIAIMLITQLVLTFILLNTKLGIVSIGFVSALFSKLVDLGITGVDFVFGGIENEGQFTFFLNVLLPIIFISVLIGILNQFKILPFIIKYVGIILSKLNGMGRLENYIAVSSAILGQSEVFLTVKDQMDDISKRRLYTLCTSAMSAVSVAIVGAYMELIEPRYVVIAIVLNILSALIVANIINPYELSEEEDTLAIESSKKLSFFQMISESIMDGFKVAIIVAAMLIGFIALMNGIDYIFTLAFNVSFQKILGFVFAPIAFIMGIPWAESVNAGSIMATKLVTNEFVAMLSFKEIAAGLSPKAVGIVSVFLVSFANFSSIGIITGAVKALSEKQGDEVAKNGLKLLLGSTIASVLSATVIGLFL</sequence>
<keyword evidence="12" id="KW-1185">Reference proteome</keyword>
<gene>
    <name evidence="11" type="ORF">KHA91_17350</name>
</gene>
<keyword evidence="3" id="KW-1003">Cell membrane</keyword>
<proteinExistence type="inferred from homology"/>
<feature type="domain" description="Nucleoside transporter/FeoB GTPase Gate" evidence="10">
    <location>
        <begin position="90"/>
        <end position="188"/>
    </location>
</feature>
<evidence type="ECO:0000256" key="4">
    <source>
        <dbReference type="ARBA" id="ARBA00022692"/>
    </source>
</evidence>
<dbReference type="InterPro" id="IPR008276">
    <property type="entry name" value="C_nuclsd_transpt"/>
</dbReference>
<dbReference type="Pfam" id="PF01773">
    <property type="entry name" value="Nucleos_tra2_N"/>
    <property type="match status" value="1"/>
</dbReference>
<feature type="transmembrane region" description="Helical" evidence="7">
    <location>
        <begin position="371"/>
        <end position="392"/>
    </location>
</feature>
<evidence type="ECO:0000256" key="3">
    <source>
        <dbReference type="ARBA" id="ARBA00022475"/>
    </source>
</evidence>
<keyword evidence="6 7" id="KW-0472">Membrane</keyword>
<dbReference type="PANTHER" id="PTHR10590:SF23">
    <property type="entry name" value="NUPC_NUPG FAMILY NUCLEOSIDE CNT TRANSPORTER"/>
    <property type="match status" value="1"/>
</dbReference>
<feature type="transmembrane region" description="Helical" evidence="7">
    <location>
        <begin position="332"/>
        <end position="359"/>
    </location>
</feature>
<dbReference type="Pfam" id="PF07662">
    <property type="entry name" value="Nucleos_tra2_C"/>
    <property type="match status" value="1"/>
</dbReference>
<dbReference type="InterPro" id="IPR002668">
    <property type="entry name" value="CNT_N_dom"/>
</dbReference>
<comment type="similarity">
    <text evidence="2">Belongs to the concentrative nucleoside transporter (CNT) (TC 2.A.41) family.</text>
</comment>
<dbReference type="InterPro" id="IPR011642">
    <property type="entry name" value="Gate_dom"/>
</dbReference>
<feature type="transmembrane region" description="Helical" evidence="7">
    <location>
        <begin position="192"/>
        <end position="211"/>
    </location>
</feature>